<organism evidence="2 3">
    <name type="scientific">Psophocarpus tetragonolobus</name>
    <name type="common">Winged bean</name>
    <name type="synonym">Dolichos tetragonolobus</name>
    <dbReference type="NCBI Taxonomy" id="3891"/>
    <lineage>
        <taxon>Eukaryota</taxon>
        <taxon>Viridiplantae</taxon>
        <taxon>Streptophyta</taxon>
        <taxon>Embryophyta</taxon>
        <taxon>Tracheophyta</taxon>
        <taxon>Spermatophyta</taxon>
        <taxon>Magnoliopsida</taxon>
        <taxon>eudicotyledons</taxon>
        <taxon>Gunneridae</taxon>
        <taxon>Pentapetalae</taxon>
        <taxon>rosids</taxon>
        <taxon>fabids</taxon>
        <taxon>Fabales</taxon>
        <taxon>Fabaceae</taxon>
        <taxon>Papilionoideae</taxon>
        <taxon>50 kb inversion clade</taxon>
        <taxon>NPAAA clade</taxon>
        <taxon>indigoferoid/millettioid clade</taxon>
        <taxon>Phaseoleae</taxon>
        <taxon>Psophocarpus</taxon>
    </lineage>
</organism>
<proteinExistence type="predicted"/>
<name>A0AAN9RWH7_PSOTE</name>
<evidence type="ECO:0000313" key="3">
    <source>
        <dbReference type="Proteomes" id="UP001386955"/>
    </source>
</evidence>
<keyword evidence="3" id="KW-1185">Reference proteome</keyword>
<dbReference type="PANTHER" id="PTHR33373">
    <property type="entry name" value="OS07G0479600 PROTEIN"/>
    <property type="match status" value="1"/>
</dbReference>
<dbReference type="Proteomes" id="UP001386955">
    <property type="component" value="Unassembled WGS sequence"/>
</dbReference>
<comment type="caution">
    <text evidence="2">The sequence shown here is derived from an EMBL/GenBank/DDBJ whole genome shotgun (WGS) entry which is preliminary data.</text>
</comment>
<evidence type="ECO:0000313" key="2">
    <source>
        <dbReference type="EMBL" id="KAK7384679.1"/>
    </source>
</evidence>
<dbReference type="AlphaFoldDB" id="A0AAN9RWH7"/>
<feature type="region of interest" description="Disordered" evidence="1">
    <location>
        <begin position="103"/>
        <end position="141"/>
    </location>
</feature>
<gene>
    <name evidence="2" type="ORF">VNO78_30380</name>
</gene>
<feature type="compositionally biased region" description="Low complexity" evidence="1">
    <location>
        <begin position="107"/>
        <end position="124"/>
    </location>
</feature>
<accession>A0AAN9RWH7</accession>
<dbReference type="PANTHER" id="PTHR33373:SF22">
    <property type="entry name" value="DUF4050 FAMILY PROTEIN"/>
    <property type="match status" value="1"/>
</dbReference>
<evidence type="ECO:0000256" key="1">
    <source>
        <dbReference type="SAM" id="MobiDB-lite"/>
    </source>
</evidence>
<protein>
    <submittedName>
        <fullName evidence="2">Uncharacterized protein</fullName>
    </submittedName>
</protein>
<dbReference type="EMBL" id="JAYMYS010000008">
    <property type="protein sequence ID" value="KAK7384679.1"/>
    <property type="molecule type" value="Genomic_DNA"/>
</dbReference>
<reference evidence="2 3" key="1">
    <citation type="submission" date="2024-01" db="EMBL/GenBank/DDBJ databases">
        <title>The genomes of 5 underutilized Papilionoideae crops provide insights into root nodulation and disease resistanc.</title>
        <authorList>
            <person name="Jiang F."/>
        </authorList>
    </citation>
    <scope>NUCLEOTIDE SEQUENCE [LARGE SCALE GENOMIC DNA]</scope>
    <source>
        <strain evidence="2">DUOXIRENSHENG_FW03</strain>
        <tissue evidence="2">Leaves</tissue>
    </source>
</reference>
<sequence length="164" mass="18153">MYFIGCLLAPIVRCFGKKPSCPSFLVFCGAWFRVVVLSAMDKLKLKFKWLCNIVCIGCCKRSTGITTMDEASKGLRSQGQTVSKVDGSEDFWSTSTFELDHSYAATSNNPSDPQSSGGSQSDPPEFVNHGKASSLESDKATMVGIQKVREYHRNSRTKNKVKEY</sequence>